<protein>
    <submittedName>
        <fullName evidence="3">Uncharacterized protein</fullName>
    </submittedName>
</protein>
<name>Q47ED2_DECAR</name>
<proteinExistence type="predicted"/>
<evidence type="ECO:0000256" key="1">
    <source>
        <dbReference type="SAM" id="MobiDB-lite"/>
    </source>
</evidence>
<evidence type="ECO:0000313" key="3">
    <source>
        <dbReference type="EMBL" id="AAZ46799.1"/>
    </source>
</evidence>
<feature type="compositionally biased region" description="Low complexity" evidence="1">
    <location>
        <begin position="282"/>
        <end position="294"/>
    </location>
</feature>
<reference evidence="3" key="1">
    <citation type="submission" date="2005-08" db="EMBL/GenBank/DDBJ databases">
        <title>Complete sequence of Dechloromonas aromatica RCB.</title>
        <authorList>
            <person name="Salinero K.K."/>
            <person name="Copeland A."/>
            <person name="Lucas S."/>
            <person name="Lapidus A."/>
            <person name="Barry K."/>
            <person name="Detter J.C."/>
            <person name="Glavina T."/>
            <person name="Hammon N."/>
            <person name="Israni S."/>
            <person name="Pitluck S."/>
            <person name="Di Bartolo G."/>
            <person name="Trong S."/>
            <person name="Schmutz J."/>
            <person name="Larimer F."/>
            <person name="Land M."/>
            <person name="Ivanova N."/>
            <person name="Richardson P."/>
        </authorList>
    </citation>
    <scope>NUCLEOTIDE SEQUENCE</scope>
    <source>
        <strain evidence="3">RCB</strain>
    </source>
</reference>
<evidence type="ECO:0000256" key="2">
    <source>
        <dbReference type="SAM" id="SignalP"/>
    </source>
</evidence>
<feature type="signal peptide" evidence="2">
    <location>
        <begin position="1"/>
        <end position="20"/>
    </location>
</feature>
<dbReference type="HOGENOM" id="CLU_072297_0_0_4"/>
<dbReference type="STRING" id="159087.Daro_2054"/>
<feature type="compositionally biased region" description="Basic and acidic residues" evidence="1">
    <location>
        <begin position="201"/>
        <end position="218"/>
    </location>
</feature>
<dbReference type="KEGG" id="dar:Daro_2054"/>
<dbReference type="EMBL" id="CP000089">
    <property type="protein sequence ID" value="AAZ46799.1"/>
    <property type="molecule type" value="Genomic_DNA"/>
</dbReference>
<accession>Q47ED2</accession>
<organism evidence="3">
    <name type="scientific">Dechloromonas aromatica (strain RCB)</name>
    <dbReference type="NCBI Taxonomy" id="159087"/>
    <lineage>
        <taxon>Bacteria</taxon>
        <taxon>Pseudomonadati</taxon>
        <taxon>Pseudomonadota</taxon>
        <taxon>Betaproteobacteria</taxon>
        <taxon>Rhodocyclales</taxon>
        <taxon>Azonexaceae</taxon>
        <taxon>Dechloromonas</taxon>
    </lineage>
</organism>
<dbReference type="AlphaFoldDB" id="Q47ED2"/>
<feature type="chain" id="PRO_5004233426" evidence="2">
    <location>
        <begin position="21"/>
        <end position="329"/>
    </location>
</feature>
<sequence>MRKQLIVLGILLHFAAPAPAQVSFGFGFQTDNVSISLSTYPNLVRVPGYPVYYASGLNSNYFFYDGMYWIFESDRWYSSSWYNGPWMMVDPDFIPLYLLRVPVRYYRRPPTFFMGWQGNSPPRWDEHWGNDWSQRRRGWDHWNRRATPVPAPLPTYQRNYAGERYPSPDRQPVLQSQNYRHEARDPLVRQQSQASPPPRNQPEHDQRGRAEAPQRRNAEPSAAPQRPAPSVRQDAPGANQEQQPQRVRENREQQRAPQADPRMDERPAPRNNPQPPRETNLRPQAEPAQQQARPPNEERPGSRQPDQGQRQGQQRERDNSDERSQGRGR</sequence>
<feature type="region of interest" description="Disordered" evidence="1">
    <location>
        <begin position="148"/>
        <end position="172"/>
    </location>
</feature>
<feature type="compositionally biased region" description="Low complexity" evidence="1">
    <location>
        <begin position="302"/>
        <end position="312"/>
    </location>
</feature>
<feature type="region of interest" description="Disordered" evidence="1">
    <location>
        <begin position="185"/>
        <end position="329"/>
    </location>
</feature>
<dbReference type="eggNOG" id="COG3115">
    <property type="taxonomic scope" value="Bacteria"/>
</dbReference>
<keyword evidence="2" id="KW-0732">Signal</keyword>
<feature type="compositionally biased region" description="Basic and acidic residues" evidence="1">
    <location>
        <begin position="313"/>
        <end position="329"/>
    </location>
</feature>
<gene>
    <name evidence="3" type="ordered locus">Daro_2054</name>
</gene>
<dbReference type="OrthoDB" id="5397182at2"/>